<dbReference type="InterPro" id="IPR003741">
    <property type="entry name" value="LUD_dom"/>
</dbReference>
<name>A0A3S2Y5B3_9SPHI</name>
<dbReference type="PANTHER" id="PTHR43682">
    <property type="entry name" value="LACTATE UTILIZATION PROTEIN C"/>
    <property type="match status" value="1"/>
</dbReference>
<accession>A0A3S2Y5B3</accession>
<dbReference type="PANTHER" id="PTHR43682:SF1">
    <property type="entry name" value="LACTATE UTILIZATION PROTEIN C"/>
    <property type="match status" value="1"/>
</dbReference>
<dbReference type="RefSeq" id="WP_127702789.1">
    <property type="nucleotide sequence ID" value="NZ_SACK01000001.1"/>
</dbReference>
<dbReference type="AlphaFoldDB" id="A0A3S2Y5B3"/>
<organism evidence="2 3">
    <name type="scientific">Mucilaginibacter limnophilus</name>
    <dbReference type="NCBI Taxonomy" id="1932778"/>
    <lineage>
        <taxon>Bacteria</taxon>
        <taxon>Pseudomonadati</taxon>
        <taxon>Bacteroidota</taxon>
        <taxon>Sphingobacteriia</taxon>
        <taxon>Sphingobacteriales</taxon>
        <taxon>Sphingobacteriaceae</taxon>
        <taxon>Mucilaginibacter</taxon>
    </lineage>
</organism>
<proteinExistence type="predicted"/>
<feature type="domain" description="LUD" evidence="1">
    <location>
        <begin position="94"/>
        <end position="193"/>
    </location>
</feature>
<protein>
    <submittedName>
        <fullName evidence="2">Lactate utilization protein B/C</fullName>
    </submittedName>
</protein>
<sequence length="201" mass="22087">MSSRDQILSRVKANKPPQVKLPDVAVFEQGEDGAAEKFTEILNAIGGGVYYVDDYQELLSILRDNYPDHGRIYSPIPDVKALTDCVAIEGSSGHQFADVEWAVIKGHFGVAENGAIWITGDLMEYRSLPFICQRLAIIIKQNDILPTMHDAYRRIGDSTYSYGAFIAGPSKTADIEQSLVLGAHGPKGMAVFIMKDDSVYS</sequence>
<evidence type="ECO:0000313" key="3">
    <source>
        <dbReference type="Proteomes" id="UP000282759"/>
    </source>
</evidence>
<dbReference type="Proteomes" id="UP000282759">
    <property type="component" value="Unassembled WGS sequence"/>
</dbReference>
<gene>
    <name evidence="2" type="ORF">EOD41_00285</name>
</gene>
<dbReference type="Pfam" id="PF02589">
    <property type="entry name" value="LUD_dom"/>
    <property type="match status" value="1"/>
</dbReference>
<evidence type="ECO:0000259" key="1">
    <source>
        <dbReference type="Pfam" id="PF02589"/>
    </source>
</evidence>
<dbReference type="InterPro" id="IPR037171">
    <property type="entry name" value="NagB/RpiA_transferase-like"/>
</dbReference>
<keyword evidence="3" id="KW-1185">Reference proteome</keyword>
<dbReference type="OrthoDB" id="9794157at2"/>
<evidence type="ECO:0000313" key="2">
    <source>
        <dbReference type="EMBL" id="RVU02413.1"/>
    </source>
</evidence>
<dbReference type="Gene3D" id="3.40.50.10420">
    <property type="entry name" value="NagB/RpiA/CoA transferase-like"/>
    <property type="match status" value="1"/>
</dbReference>
<dbReference type="InterPro" id="IPR024185">
    <property type="entry name" value="FTHF_cligase-like_sf"/>
</dbReference>
<comment type="caution">
    <text evidence="2">The sequence shown here is derived from an EMBL/GenBank/DDBJ whole genome shotgun (WGS) entry which is preliminary data.</text>
</comment>
<reference evidence="2 3" key="1">
    <citation type="submission" date="2019-01" db="EMBL/GenBank/DDBJ databases">
        <authorList>
            <person name="Chen W.-M."/>
        </authorList>
    </citation>
    <scope>NUCLEOTIDE SEQUENCE [LARGE SCALE GENOMIC DNA]</scope>
    <source>
        <strain evidence="2 3">YBJ-36</strain>
    </source>
</reference>
<dbReference type="EMBL" id="SACK01000001">
    <property type="protein sequence ID" value="RVU02413.1"/>
    <property type="molecule type" value="Genomic_DNA"/>
</dbReference>
<dbReference type="SUPFAM" id="SSF100950">
    <property type="entry name" value="NagB/RpiA/CoA transferase-like"/>
    <property type="match status" value="1"/>
</dbReference>